<evidence type="ECO:0000256" key="1">
    <source>
        <dbReference type="SAM" id="Phobius"/>
    </source>
</evidence>
<reference evidence="2" key="1">
    <citation type="submission" date="2020-05" db="UniProtKB">
        <authorList>
            <consortium name="EnsemblMetazoa"/>
        </authorList>
    </citation>
    <scope>IDENTIFICATION</scope>
    <source>
        <strain evidence="2">TTRI</strain>
    </source>
</reference>
<evidence type="ECO:0000313" key="2">
    <source>
        <dbReference type="EnsemblMetazoa" id="GAUT022156-PA"/>
    </source>
</evidence>
<feature type="transmembrane region" description="Helical" evidence="1">
    <location>
        <begin position="99"/>
        <end position="122"/>
    </location>
</feature>
<dbReference type="EnsemblMetazoa" id="GAUT022156-RA">
    <property type="protein sequence ID" value="GAUT022156-PA"/>
    <property type="gene ID" value="GAUT022156"/>
</dbReference>
<feature type="transmembrane region" description="Helical" evidence="1">
    <location>
        <begin position="60"/>
        <end position="79"/>
    </location>
</feature>
<organism evidence="2 3">
    <name type="scientific">Glossina austeni</name>
    <name type="common">Savannah tsetse fly</name>
    <dbReference type="NCBI Taxonomy" id="7395"/>
    <lineage>
        <taxon>Eukaryota</taxon>
        <taxon>Metazoa</taxon>
        <taxon>Ecdysozoa</taxon>
        <taxon>Arthropoda</taxon>
        <taxon>Hexapoda</taxon>
        <taxon>Insecta</taxon>
        <taxon>Pterygota</taxon>
        <taxon>Neoptera</taxon>
        <taxon>Endopterygota</taxon>
        <taxon>Diptera</taxon>
        <taxon>Brachycera</taxon>
        <taxon>Muscomorpha</taxon>
        <taxon>Hippoboscoidea</taxon>
        <taxon>Glossinidae</taxon>
        <taxon>Glossina</taxon>
    </lineage>
</organism>
<evidence type="ECO:0000313" key="3">
    <source>
        <dbReference type="Proteomes" id="UP000078200"/>
    </source>
</evidence>
<keyword evidence="3" id="KW-1185">Reference proteome</keyword>
<sequence length="123" mass="13118">MKIAAQQNWRDMCRNLSHARALGAVGSRLKSDKKTKVASLRKLFLNVSQTCECAALAKDFLICFSVINVKCLQLFLIFLNGSSTSSSSSSSSNSSVLAVVVLVVVVVVVLKAVTIVVAVVALM</sequence>
<keyword evidence="1" id="KW-1133">Transmembrane helix</keyword>
<keyword evidence="1" id="KW-0812">Transmembrane</keyword>
<dbReference type="AlphaFoldDB" id="A0A1A9V0V4"/>
<accession>A0A1A9V0V4</accession>
<keyword evidence="1" id="KW-0472">Membrane</keyword>
<dbReference type="VEuPathDB" id="VectorBase:GAUT022156"/>
<protein>
    <submittedName>
        <fullName evidence="2">Uncharacterized protein</fullName>
    </submittedName>
</protein>
<name>A0A1A9V0V4_GLOAU</name>
<dbReference type="Proteomes" id="UP000078200">
    <property type="component" value="Unassembled WGS sequence"/>
</dbReference>
<proteinExistence type="predicted"/>